<comment type="caution">
    <text evidence="1">The sequence shown here is derived from an EMBL/GenBank/DDBJ whole genome shotgun (WGS) entry which is preliminary data.</text>
</comment>
<organism evidence="1 2">
    <name type="scientific">Tachysurus vachellii</name>
    <name type="common">Darkbarbel catfish</name>
    <name type="synonym">Pelteobagrus vachellii</name>
    <dbReference type="NCBI Taxonomy" id="175792"/>
    <lineage>
        <taxon>Eukaryota</taxon>
        <taxon>Metazoa</taxon>
        <taxon>Chordata</taxon>
        <taxon>Craniata</taxon>
        <taxon>Vertebrata</taxon>
        <taxon>Euteleostomi</taxon>
        <taxon>Actinopterygii</taxon>
        <taxon>Neopterygii</taxon>
        <taxon>Teleostei</taxon>
        <taxon>Ostariophysi</taxon>
        <taxon>Siluriformes</taxon>
        <taxon>Bagridae</taxon>
        <taxon>Tachysurus</taxon>
    </lineage>
</organism>
<dbReference type="Gene3D" id="1.20.5.4090">
    <property type="match status" value="1"/>
</dbReference>
<name>A0AA88M7U3_TACVA</name>
<accession>A0AA88M7U3</accession>
<evidence type="ECO:0000313" key="1">
    <source>
        <dbReference type="EMBL" id="KAK2832587.1"/>
    </source>
</evidence>
<dbReference type="Proteomes" id="UP001187315">
    <property type="component" value="Unassembled WGS sequence"/>
</dbReference>
<evidence type="ECO:0000313" key="2">
    <source>
        <dbReference type="Proteomes" id="UP001187315"/>
    </source>
</evidence>
<keyword evidence="2" id="KW-1185">Reference proteome</keyword>
<sequence length="140" mass="16336">MDAELRNKVLDLRYQGHKLRNSVKQLEEILYEAEVTQAVMKQDLERAGEAYSILNSKHEETLKQHEESQRMYQHIQLITVHLEDDCSLSATLYNHLQTERKIKQQNDDGSQAHCSDREEIVMIKAEVKLRTTSVWKTGAK</sequence>
<reference evidence="1" key="1">
    <citation type="submission" date="2023-08" db="EMBL/GenBank/DDBJ databases">
        <title>Pelteobagrus vachellii genome.</title>
        <authorList>
            <person name="Liu H."/>
        </authorList>
    </citation>
    <scope>NUCLEOTIDE SEQUENCE</scope>
    <source>
        <strain evidence="1">PRFRI_2022a</strain>
        <tissue evidence="1">Muscle</tissue>
    </source>
</reference>
<dbReference type="EMBL" id="JAVHJS010000016">
    <property type="protein sequence ID" value="KAK2832587.1"/>
    <property type="molecule type" value="Genomic_DNA"/>
</dbReference>
<dbReference type="AlphaFoldDB" id="A0AA88M7U3"/>
<proteinExistence type="predicted"/>
<protein>
    <submittedName>
        <fullName evidence="1">Uncharacterized protein</fullName>
    </submittedName>
</protein>
<gene>
    <name evidence="1" type="ORF">Q7C36_016049</name>
</gene>